<dbReference type="Proteomes" id="UP000006512">
    <property type="component" value="Unassembled WGS sequence"/>
</dbReference>
<dbReference type="AlphaFoldDB" id="F4QRX8"/>
<evidence type="ECO:0000313" key="1">
    <source>
        <dbReference type="EMBL" id="EGF89498.1"/>
    </source>
</evidence>
<dbReference type="RefSeq" id="WP_006274693.1">
    <property type="nucleotide sequence ID" value="NZ_GL883080.1"/>
</dbReference>
<sequence>MKKIAIIALTLALSGCGPQSDDQFGIYADGENRFVVNHAAGRINYGHDITAEALLKQTQSGQGLTFTTWRNKTSCGLTDSSGNVFAIPRGDRFDKDNAIFSVEKDPAVFDEINGGPVGSRVVTLRTENLVRIRYLYDDASGIRWIDQYNPQGEFDRRLWLERGVGLLAHCRGVSADDHKD</sequence>
<accession>F4QRX8</accession>
<reference evidence="2" key="1">
    <citation type="submission" date="2011-03" db="EMBL/GenBank/DDBJ databases">
        <title>Draft genome sequence of Brevundimonas diminuta.</title>
        <authorList>
            <person name="Brown P.J.B."/>
            <person name="Buechlein A."/>
            <person name="Hemmerich C."/>
            <person name="Brun Y.V."/>
        </authorList>
    </citation>
    <scope>NUCLEOTIDE SEQUENCE [LARGE SCALE GENOMIC DNA]</scope>
    <source>
        <strain evidence="2">C19</strain>
    </source>
</reference>
<dbReference type="EMBL" id="GL883080">
    <property type="protein sequence ID" value="EGF89498.1"/>
    <property type="molecule type" value="Genomic_DNA"/>
</dbReference>
<keyword evidence="2" id="KW-1185">Reference proteome</keyword>
<evidence type="ECO:0000313" key="2">
    <source>
        <dbReference type="Proteomes" id="UP000006512"/>
    </source>
</evidence>
<dbReference type="OrthoDB" id="7171872at2"/>
<protein>
    <recommendedName>
        <fullName evidence="3">Lipoprotein</fullName>
    </recommendedName>
</protein>
<dbReference type="PROSITE" id="PS51257">
    <property type="entry name" value="PROKAR_LIPOPROTEIN"/>
    <property type="match status" value="1"/>
</dbReference>
<proteinExistence type="predicted"/>
<gene>
    <name evidence="1" type="ORF">ABI_39120</name>
</gene>
<organism evidence="1 2">
    <name type="scientific">Asticcacaulis biprosthecium C19</name>
    <dbReference type="NCBI Taxonomy" id="715226"/>
    <lineage>
        <taxon>Bacteria</taxon>
        <taxon>Pseudomonadati</taxon>
        <taxon>Pseudomonadota</taxon>
        <taxon>Alphaproteobacteria</taxon>
        <taxon>Caulobacterales</taxon>
        <taxon>Caulobacteraceae</taxon>
        <taxon>Asticcacaulis</taxon>
    </lineage>
</organism>
<evidence type="ECO:0008006" key="3">
    <source>
        <dbReference type="Google" id="ProtNLM"/>
    </source>
</evidence>
<dbReference type="HOGENOM" id="CLU_1493276_0_0_5"/>
<name>F4QRX8_9CAUL</name>